<comment type="caution">
    <text evidence="2">The sequence shown here is derived from an EMBL/GenBank/DDBJ whole genome shotgun (WGS) entry which is preliminary data.</text>
</comment>
<dbReference type="PANTHER" id="PTHR46296">
    <property type="entry name" value="BNAA05G37250D PROTEIN"/>
    <property type="match status" value="1"/>
</dbReference>
<dbReference type="AlphaFoldDB" id="A0AAN7LDN6"/>
<organism evidence="2 3">
    <name type="scientific">Trapa natans</name>
    <name type="common">Water chestnut</name>
    <dbReference type="NCBI Taxonomy" id="22666"/>
    <lineage>
        <taxon>Eukaryota</taxon>
        <taxon>Viridiplantae</taxon>
        <taxon>Streptophyta</taxon>
        <taxon>Embryophyta</taxon>
        <taxon>Tracheophyta</taxon>
        <taxon>Spermatophyta</taxon>
        <taxon>Magnoliopsida</taxon>
        <taxon>eudicotyledons</taxon>
        <taxon>Gunneridae</taxon>
        <taxon>Pentapetalae</taxon>
        <taxon>rosids</taxon>
        <taxon>malvids</taxon>
        <taxon>Myrtales</taxon>
        <taxon>Lythraceae</taxon>
        <taxon>Trapa</taxon>
    </lineage>
</organism>
<feature type="region of interest" description="Disordered" evidence="1">
    <location>
        <begin position="1"/>
        <end position="21"/>
    </location>
</feature>
<proteinExistence type="predicted"/>
<dbReference type="EMBL" id="JAXQNO010000017">
    <property type="protein sequence ID" value="KAK4779016.1"/>
    <property type="molecule type" value="Genomic_DNA"/>
</dbReference>
<accession>A0AAN7LDN6</accession>
<reference evidence="2 3" key="1">
    <citation type="journal article" date="2023" name="Hortic Res">
        <title>Pangenome of water caltrop reveals structural variations and asymmetric subgenome divergence after allopolyploidization.</title>
        <authorList>
            <person name="Zhang X."/>
            <person name="Chen Y."/>
            <person name="Wang L."/>
            <person name="Yuan Y."/>
            <person name="Fang M."/>
            <person name="Shi L."/>
            <person name="Lu R."/>
            <person name="Comes H.P."/>
            <person name="Ma Y."/>
            <person name="Chen Y."/>
            <person name="Huang G."/>
            <person name="Zhou Y."/>
            <person name="Zheng Z."/>
            <person name="Qiu Y."/>
        </authorList>
    </citation>
    <scope>NUCLEOTIDE SEQUENCE [LARGE SCALE GENOMIC DNA]</scope>
    <source>
        <strain evidence="2">F231</strain>
    </source>
</reference>
<keyword evidence="3" id="KW-1185">Reference proteome</keyword>
<evidence type="ECO:0000313" key="2">
    <source>
        <dbReference type="EMBL" id="KAK4779016.1"/>
    </source>
</evidence>
<gene>
    <name evidence="2" type="ORF">SAY86_006544</name>
</gene>
<sequence>MENAMIIPTSSSGVHTDKGEAIDRFSRTTAPKTCEGKHLVRAVADRLEKIFSKNSEILKTEDSSEVSAVTSDHEDCAEENTCSYSFEEAIETMKLHDDGHDLPEKLQGGILLDRTMLFNLMI</sequence>
<protein>
    <submittedName>
        <fullName evidence="2">Uncharacterized protein</fullName>
    </submittedName>
</protein>
<dbReference type="Proteomes" id="UP001346149">
    <property type="component" value="Unassembled WGS sequence"/>
</dbReference>
<dbReference type="InterPro" id="IPR044511">
    <property type="entry name" value="At1g03370/At5g50170-like"/>
</dbReference>
<name>A0AAN7LDN6_TRANT</name>
<evidence type="ECO:0000256" key="1">
    <source>
        <dbReference type="SAM" id="MobiDB-lite"/>
    </source>
</evidence>
<evidence type="ECO:0000313" key="3">
    <source>
        <dbReference type="Proteomes" id="UP001346149"/>
    </source>
</evidence>
<dbReference type="PANTHER" id="PTHR46296:SF7">
    <property type="entry name" value="C2 DOMAIN-CONTAINING PROTEIN"/>
    <property type="match status" value="1"/>
</dbReference>